<feature type="transmembrane region" description="Helical" evidence="1">
    <location>
        <begin position="55"/>
        <end position="77"/>
    </location>
</feature>
<organism evidence="2 3">
    <name type="scientific">Discina gigas</name>
    <dbReference type="NCBI Taxonomy" id="1032678"/>
    <lineage>
        <taxon>Eukaryota</taxon>
        <taxon>Fungi</taxon>
        <taxon>Dikarya</taxon>
        <taxon>Ascomycota</taxon>
        <taxon>Pezizomycotina</taxon>
        <taxon>Pezizomycetes</taxon>
        <taxon>Pezizales</taxon>
        <taxon>Discinaceae</taxon>
        <taxon>Discina</taxon>
    </lineage>
</organism>
<accession>A0ABR3G6M1</accession>
<keyword evidence="3" id="KW-1185">Reference proteome</keyword>
<feature type="transmembrane region" description="Helical" evidence="1">
    <location>
        <begin position="83"/>
        <end position="104"/>
    </location>
</feature>
<sequence>MVLEKVTLGTGWRVVKWILGLTWMATMLDMDMIQGANWNQDQFLEFWIPRKQDELGFIGIVGGLVAAVVTTCLGLAGTAEAHWLVHGSWYCTLIFSIGSVALAFQQKGALSGMALEKAIREKRFPQASTISGQPAGGPPLKRLEPHDIVAWQVPVQLLTYALGFFFFGLLGLLIGPLTTGEWGPEPKSSIFVILFSILPLCLYLFSTLTVQKYAGRMKDDKLPK</sequence>
<reference evidence="2 3" key="1">
    <citation type="submission" date="2024-02" db="EMBL/GenBank/DDBJ databases">
        <title>Discinaceae phylogenomics.</title>
        <authorList>
            <person name="Dirks A.C."/>
            <person name="James T.Y."/>
        </authorList>
    </citation>
    <scope>NUCLEOTIDE SEQUENCE [LARGE SCALE GENOMIC DNA]</scope>
    <source>
        <strain evidence="2 3">ACD0624</strain>
    </source>
</reference>
<evidence type="ECO:0000313" key="3">
    <source>
        <dbReference type="Proteomes" id="UP001447188"/>
    </source>
</evidence>
<dbReference type="Proteomes" id="UP001447188">
    <property type="component" value="Unassembled WGS sequence"/>
</dbReference>
<feature type="transmembrane region" description="Helical" evidence="1">
    <location>
        <begin position="157"/>
        <end position="178"/>
    </location>
</feature>
<keyword evidence="1" id="KW-0812">Transmembrane</keyword>
<name>A0ABR3G6M1_9PEZI</name>
<protein>
    <submittedName>
        <fullName evidence="2">Uncharacterized protein</fullName>
    </submittedName>
</protein>
<keyword evidence="1" id="KW-0472">Membrane</keyword>
<dbReference type="EMBL" id="JBBBZM010000229">
    <property type="protein sequence ID" value="KAL0631604.1"/>
    <property type="molecule type" value="Genomic_DNA"/>
</dbReference>
<proteinExistence type="predicted"/>
<comment type="caution">
    <text evidence="2">The sequence shown here is derived from an EMBL/GenBank/DDBJ whole genome shotgun (WGS) entry which is preliminary data.</text>
</comment>
<gene>
    <name evidence="2" type="ORF">Q9L58_009520</name>
</gene>
<evidence type="ECO:0000313" key="2">
    <source>
        <dbReference type="EMBL" id="KAL0631604.1"/>
    </source>
</evidence>
<evidence type="ECO:0000256" key="1">
    <source>
        <dbReference type="SAM" id="Phobius"/>
    </source>
</evidence>
<keyword evidence="1" id="KW-1133">Transmembrane helix</keyword>
<feature type="transmembrane region" description="Helical" evidence="1">
    <location>
        <begin position="190"/>
        <end position="210"/>
    </location>
</feature>